<dbReference type="SMART" id="SM00382">
    <property type="entry name" value="AAA"/>
    <property type="match status" value="1"/>
</dbReference>
<evidence type="ECO:0000256" key="1">
    <source>
        <dbReference type="ARBA" id="ARBA00022448"/>
    </source>
</evidence>
<dbReference type="AlphaFoldDB" id="A0A9W5Y8A8"/>
<keyword evidence="1" id="KW-0813">Transport</keyword>
<dbReference type="Pfam" id="PF00005">
    <property type="entry name" value="ABC_tran"/>
    <property type="match status" value="1"/>
</dbReference>
<evidence type="ECO:0000256" key="2">
    <source>
        <dbReference type="ARBA" id="ARBA00022741"/>
    </source>
</evidence>
<evidence type="ECO:0000259" key="4">
    <source>
        <dbReference type="PROSITE" id="PS50893"/>
    </source>
</evidence>
<keyword evidence="6" id="KW-1185">Reference proteome</keyword>
<protein>
    <submittedName>
        <fullName evidence="5">ABC transporter ATP-binding protein</fullName>
    </submittedName>
</protein>
<comment type="caution">
    <text evidence="5">The sequence shown here is derived from an EMBL/GenBank/DDBJ whole genome shotgun (WGS) entry which is preliminary data.</text>
</comment>
<proteinExistence type="predicted"/>
<dbReference type="Gene3D" id="3.40.50.300">
    <property type="entry name" value="P-loop containing nucleotide triphosphate hydrolases"/>
    <property type="match status" value="1"/>
</dbReference>
<dbReference type="Proteomes" id="UP001144256">
    <property type="component" value="Unassembled WGS sequence"/>
</dbReference>
<dbReference type="PANTHER" id="PTHR42939:SF1">
    <property type="entry name" value="ABC TRANSPORTER ATP-BINDING PROTEIN ALBC-RELATED"/>
    <property type="match status" value="1"/>
</dbReference>
<dbReference type="InterPro" id="IPR003593">
    <property type="entry name" value="AAA+_ATPase"/>
</dbReference>
<gene>
    <name evidence="5" type="ORF">SH1V18_00430</name>
</gene>
<name>A0A9W5Y8A8_9FIRM</name>
<evidence type="ECO:0000313" key="5">
    <source>
        <dbReference type="EMBL" id="GKX27563.1"/>
    </source>
</evidence>
<dbReference type="EMBL" id="BRLB01000001">
    <property type="protein sequence ID" value="GKX27563.1"/>
    <property type="molecule type" value="Genomic_DNA"/>
</dbReference>
<dbReference type="PROSITE" id="PS50893">
    <property type="entry name" value="ABC_TRANSPORTER_2"/>
    <property type="match status" value="1"/>
</dbReference>
<dbReference type="InterPro" id="IPR027417">
    <property type="entry name" value="P-loop_NTPase"/>
</dbReference>
<sequence length="281" mass="31769">MIKFNNVSKNYGKVQALKNIDLDITENKIYCLLGENGAGKTTFLRCISGLTQVSNGELLVNNSKVNKLYMPEIVCFVEERENHINLRIKDLIKLASDFQDNFDIQFAKDMIDKFNLKPNKKFKQLSFGMKTMVNTIIGLASTNKIVLFDEPVLGFDVIMRNKFYSLLEESSKRHPKIIIVSTHLIDEIAKIAEDIIIVHEGSILLNTDILDLQEKCYSVTGLSSDVDRAVQGKNIVNVNNIGKFKTVTIYDTRIKNNDKIEIANIGLQDFFANLIGGEINE</sequence>
<reference evidence="5" key="1">
    <citation type="submission" date="2022-06" db="EMBL/GenBank/DDBJ databases">
        <title>Vallitalea longa sp. nov., an anaerobic bacterium isolated from marine sediment.</title>
        <authorList>
            <person name="Hirano S."/>
            <person name="Terahara T."/>
            <person name="Mori K."/>
            <person name="Hamada M."/>
            <person name="Matsumoto R."/>
            <person name="Kobayashi T."/>
        </authorList>
    </citation>
    <scope>NUCLEOTIDE SEQUENCE</scope>
    <source>
        <strain evidence="5">SH18-1</strain>
    </source>
</reference>
<keyword evidence="2" id="KW-0547">Nucleotide-binding</keyword>
<dbReference type="SUPFAM" id="SSF52540">
    <property type="entry name" value="P-loop containing nucleoside triphosphate hydrolases"/>
    <property type="match status" value="1"/>
</dbReference>
<feature type="domain" description="ABC transporter" evidence="4">
    <location>
        <begin position="2"/>
        <end position="225"/>
    </location>
</feature>
<keyword evidence="3 5" id="KW-0067">ATP-binding</keyword>
<dbReference type="GO" id="GO:0005524">
    <property type="term" value="F:ATP binding"/>
    <property type="evidence" value="ECO:0007669"/>
    <property type="project" value="UniProtKB-KW"/>
</dbReference>
<organism evidence="5 6">
    <name type="scientific">Vallitalea longa</name>
    <dbReference type="NCBI Taxonomy" id="2936439"/>
    <lineage>
        <taxon>Bacteria</taxon>
        <taxon>Bacillati</taxon>
        <taxon>Bacillota</taxon>
        <taxon>Clostridia</taxon>
        <taxon>Lachnospirales</taxon>
        <taxon>Vallitaleaceae</taxon>
        <taxon>Vallitalea</taxon>
    </lineage>
</organism>
<accession>A0A9W5Y8A8</accession>
<dbReference type="GO" id="GO:0016887">
    <property type="term" value="F:ATP hydrolysis activity"/>
    <property type="evidence" value="ECO:0007669"/>
    <property type="project" value="InterPro"/>
</dbReference>
<evidence type="ECO:0000256" key="3">
    <source>
        <dbReference type="ARBA" id="ARBA00022840"/>
    </source>
</evidence>
<dbReference type="InterPro" id="IPR003439">
    <property type="entry name" value="ABC_transporter-like_ATP-bd"/>
</dbReference>
<dbReference type="InterPro" id="IPR051782">
    <property type="entry name" value="ABC_Transporter_VariousFunc"/>
</dbReference>
<dbReference type="PANTHER" id="PTHR42939">
    <property type="entry name" value="ABC TRANSPORTER ATP-BINDING PROTEIN ALBC-RELATED"/>
    <property type="match status" value="1"/>
</dbReference>
<dbReference type="RefSeq" id="WP_281810980.1">
    <property type="nucleotide sequence ID" value="NZ_BRLB01000001.1"/>
</dbReference>
<evidence type="ECO:0000313" key="6">
    <source>
        <dbReference type="Proteomes" id="UP001144256"/>
    </source>
</evidence>